<dbReference type="PANTHER" id="PTHR30273">
    <property type="entry name" value="PERIPLASMIC SIGNAL SENSOR AND SIGMA FACTOR ACTIVATOR FECR-RELATED"/>
    <property type="match status" value="1"/>
</dbReference>
<proteinExistence type="predicted"/>
<dbReference type="Pfam" id="PF04773">
    <property type="entry name" value="FecR"/>
    <property type="match status" value="1"/>
</dbReference>
<organism evidence="3 4">
    <name type="scientific">Chitinophaga niabensis</name>
    <dbReference type="NCBI Taxonomy" id="536979"/>
    <lineage>
        <taxon>Bacteria</taxon>
        <taxon>Pseudomonadati</taxon>
        <taxon>Bacteroidota</taxon>
        <taxon>Chitinophagia</taxon>
        <taxon>Chitinophagales</taxon>
        <taxon>Chitinophagaceae</taxon>
        <taxon>Chitinophaga</taxon>
    </lineage>
</organism>
<dbReference type="OrthoDB" id="1099963at2"/>
<dbReference type="Proteomes" id="UP000185003">
    <property type="component" value="Unassembled WGS sequence"/>
</dbReference>
<keyword evidence="4" id="KW-1185">Reference proteome</keyword>
<evidence type="ECO:0000259" key="1">
    <source>
        <dbReference type="Pfam" id="PF04773"/>
    </source>
</evidence>
<dbReference type="InterPro" id="IPR012373">
    <property type="entry name" value="Ferrdict_sens_TM"/>
</dbReference>
<sequence length="387" mass="43223">MPQEKEHYQQLLQRFLDNNCTPGEAEELLNFLQQNASNRLLLEEMNASFGSPVQEDQGPWRDRVRQQLLLAAQPVKVVPLYKKWWPKVAAAVLLLAVATFGWQHYRSAENIAVDKLADNKRDPLPGGNKAMLTLANGTTVVLDSATNDAIPSQGATKVIRINGQLKYEAGQVPDDAVVYNTLSTPRGGQYKIELPDGTLVWLNAASSLRFPTTFNNGERTVELNGEGYFEVAHRNNMPFKVQLGSGTVEVLGTRFNVMAYQNETTVRTTLLQGAVKVTHSAHSARLIPGQQASWAADGSNITVSQTDADEAVSWKEGYFHFNKAPLADVMQQLQRWYNVEVRYEGNTGKREFWGKIPRNVRLSEALKILELSNIPYSMKGDTIIIHQ</sequence>
<evidence type="ECO:0000313" key="4">
    <source>
        <dbReference type="Proteomes" id="UP000185003"/>
    </source>
</evidence>
<accession>A0A1N6DI57</accession>
<evidence type="ECO:0000313" key="3">
    <source>
        <dbReference type="EMBL" id="SIN70485.1"/>
    </source>
</evidence>
<dbReference type="GO" id="GO:0016989">
    <property type="term" value="F:sigma factor antagonist activity"/>
    <property type="evidence" value="ECO:0007669"/>
    <property type="project" value="TreeGrafter"/>
</dbReference>
<name>A0A1N6DI57_9BACT</name>
<feature type="domain" description="FecR protein" evidence="1">
    <location>
        <begin position="181"/>
        <end position="276"/>
    </location>
</feature>
<dbReference type="EMBL" id="FSRA01000001">
    <property type="protein sequence ID" value="SIN70485.1"/>
    <property type="molecule type" value="Genomic_DNA"/>
</dbReference>
<dbReference type="InterPro" id="IPR032508">
    <property type="entry name" value="FecR_C"/>
</dbReference>
<feature type="domain" description="Protein FecR C-terminal" evidence="2">
    <location>
        <begin position="318"/>
        <end position="385"/>
    </location>
</feature>
<dbReference type="InterPro" id="IPR006860">
    <property type="entry name" value="FecR"/>
</dbReference>
<reference evidence="3 4" key="1">
    <citation type="submission" date="2016-11" db="EMBL/GenBank/DDBJ databases">
        <authorList>
            <person name="Jaros S."/>
            <person name="Januszkiewicz K."/>
            <person name="Wedrychowicz H."/>
        </authorList>
    </citation>
    <scope>NUCLEOTIDE SEQUENCE [LARGE SCALE GENOMIC DNA]</scope>
    <source>
        <strain evidence="3 4">DSM 24787</strain>
    </source>
</reference>
<evidence type="ECO:0000259" key="2">
    <source>
        <dbReference type="Pfam" id="PF16344"/>
    </source>
</evidence>
<dbReference type="AlphaFoldDB" id="A0A1N6DI57"/>
<dbReference type="PANTHER" id="PTHR30273:SF2">
    <property type="entry name" value="PROTEIN FECR"/>
    <property type="match status" value="1"/>
</dbReference>
<dbReference type="Gene3D" id="3.55.50.30">
    <property type="match status" value="1"/>
</dbReference>
<dbReference type="RefSeq" id="WP_074237990.1">
    <property type="nucleotide sequence ID" value="NZ_FSRA01000001.1"/>
</dbReference>
<gene>
    <name evidence="3" type="ORF">SAMN04488055_0777</name>
</gene>
<protein>
    <submittedName>
        <fullName evidence="3">FecR protein</fullName>
    </submittedName>
</protein>
<dbReference type="Gene3D" id="2.60.120.1440">
    <property type="match status" value="1"/>
</dbReference>
<dbReference type="Pfam" id="PF16344">
    <property type="entry name" value="FecR_C"/>
    <property type="match status" value="1"/>
</dbReference>
<dbReference type="STRING" id="536979.SAMN04488055_0777"/>